<evidence type="ECO:0000313" key="2">
    <source>
        <dbReference type="Proteomes" id="UP000249688"/>
    </source>
</evidence>
<name>A0A2W7J504_9PROT</name>
<organism evidence="1 2">
    <name type="scientific">Humitalea rosea</name>
    <dbReference type="NCBI Taxonomy" id="990373"/>
    <lineage>
        <taxon>Bacteria</taxon>
        <taxon>Pseudomonadati</taxon>
        <taxon>Pseudomonadota</taxon>
        <taxon>Alphaproteobacteria</taxon>
        <taxon>Acetobacterales</taxon>
        <taxon>Roseomonadaceae</taxon>
        <taxon>Humitalea</taxon>
    </lineage>
</organism>
<dbReference type="AlphaFoldDB" id="A0A2W7J504"/>
<dbReference type="EMBL" id="QKYU01000008">
    <property type="protein sequence ID" value="PZW46756.1"/>
    <property type="molecule type" value="Genomic_DNA"/>
</dbReference>
<dbReference type="InterPro" id="IPR009579">
    <property type="entry name" value="DUF1192"/>
</dbReference>
<accession>A0A2W7J504</accession>
<dbReference type="Pfam" id="PF06698">
    <property type="entry name" value="DUF1192"/>
    <property type="match status" value="1"/>
</dbReference>
<sequence>MQEEEGPRRRDAFQPRVLDAMGEEDLSAYIGELRGEIARAEAAIQARRAQKLAAAAFFRPG</sequence>
<gene>
    <name evidence="1" type="ORF">C8P66_10835</name>
</gene>
<comment type="caution">
    <text evidence="1">The sequence shown here is derived from an EMBL/GenBank/DDBJ whole genome shotgun (WGS) entry which is preliminary data.</text>
</comment>
<protein>
    <submittedName>
        <fullName evidence="1">Uncharacterized protein DUF1192</fullName>
    </submittedName>
</protein>
<reference evidence="1 2" key="1">
    <citation type="submission" date="2018-06" db="EMBL/GenBank/DDBJ databases">
        <title>Genomic Encyclopedia of Archaeal and Bacterial Type Strains, Phase II (KMG-II): from individual species to whole genera.</title>
        <authorList>
            <person name="Goeker M."/>
        </authorList>
    </citation>
    <scope>NUCLEOTIDE SEQUENCE [LARGE SCALE GENOMIC DNA]</scope>
    <source>
        <strain evidence="1 2">DSM 24525</strain>
    </source>
</reference>
<dbReference type="RefSeq" id="WP_111397785.1">
    <property type="nucleotide sequence ID" value="NZ_QKYU01000008.1"/>
</dbReference>
<dbReference type="Proteomes" id="UP000249688">
    <property type="component" value="Unassembled WGS sequence"/>
</dbReference>
<keyword evidence="2" id="KW-1185">Reference proteome</keyword>
<evidence type="ECO:0000313" key="1">
    <source>
        <dbReference type="EMBL" id="PZW46756.1"/>
    </source>
</evidence>
<proteinExistence type="predicted"/>